<comment type="cofactor">
    <cofactor evidence="6 7">
        <name>FAD</name>
        <dbReference type="ChEBI" id="CHEBI:57692"/>
    </cofactor>
    <text evidence="6 7">Binds 1 FAD per subunit.</text>
</comment>
<comment type="function">
    <text evidence="7">May have a photoreceptor function.</text>
</comment>
<organism evidence="9 10">
    <name type="scientific">Enterovibrio coralii</name>
    <dbReference type="NCBI Taxonomy" id="294935"/>
    <lineage>
        <taxon>Bacteria</taxon>
        <taxon>Pseudomonadati</taxon>
        <taxon>Pseudomonadota</taxon>
        <taxon>Gammaproteobacteria</taxon>
        <taxon>Vibrionales</taxon>
        <taxon>Vibrionaceae</taxon>
        <taxon>Enterovibrio</taxon>
    </lineage>
</organism>
<dbReference type="PRINTS" id="PR00147">
    <property type="entry name" value="DNAPHOTLYASE"/>
</dbReference>
<evidence type="ECO:0000256" key="6">
    <source>
        <dbReference type="PIRSR" id="PIRSR602081-1"/>
    </source>
</evidence>
<dbReference type="GO" id="GO:0003677">
    <property type="term" value="F:DNA binding"/>
    <property type="evidence" value="ECO:0007669"/>
    <property type="project" value="TreeGrafter"/>
</dbReference>
<dbReference type="Gene3D" id="3.40.50.620">
    <property type="entry name" value="HUPs"/>
    <property type="match status" value="1"/>
</dbReference>
<evidence type="ECO:0000256" key="2">
    <source>
        <dbReference type="ARBA" id="ARBA00017881"/>
    </source>
</evidence>
<gene>
    <name evidence="9" type="ORF">ATN88_17870</name>
</gene>
<dbReference type="InterPro" id="IPR002081">
    <property type="entry name" value="Cryptochrome/DNA_photolyase_1"/>
</dbReference>
<dbReference type="AlphaFoldDB" id="A0A135I661"/>
<dbReference type="InterPro" id="IPR036155">
    <property type="entry name" value="Crypto/Photolyase_N_sf"/>
</dbReference>
<dbReference type="Proteomes" id="UP000070529">
    <property type="component" value="Unassembled WGS sequence"/>
</dbReference>
<dbReference type="GO" id="GO:0071949">
    <property type="term" value="F:FAD binding"/>
    <property type="evidence" value="ECO:0007669"/>
    <property type="project" value="TreeGrafter"/>
</dbReference>
<dbReference type="PROSITE" id="PS51645">
    <property type="entry name" value="PHR_CRY_ALPHA_BETA"/>
    <property type="match status" value="1"/>
</dbReference>
<dbReference type="InterPro" id="IPR014133">
    <property type="entry name" value="Cry_DASH"/>
</dbReference>
<sequence>MNGLYWFRHDLRLADNPALVALSKRCSKALMLYVIDPSWFKPTNHQSKHMGRFREEFLYQSLRALEKELKKSKQRLVVKVGNPLEIIPQLCKKHDIDLVAATDHPGVYERQQLAYLNRTLSCEVMVSESFNLFLKNQISFNKEDFPQTFTQFKKKISAQNLLPCIPIAKPDSLPTLIDERRDLWGGQEFVYDLTPYHGGEDSGLVQLNQFFWKTQGLKNYKATRNGFDGWQFSSRLSAWLANGTLSVRTVAAELDNYEYRHGRSDSTEAMYSELLWREYFQWMMHFFGSSMFAFDGIKKKRPLTSFYCQNYKAWEQGTTEYPIVNACMRQLNQTGYMSNRGRQIVASCLVNELGVDWRFGAAYFEQQLLDFDVATNYGNWQYLAGVGADPRGQRHFNLEKQAKDYDPDGSFVAKWATATPSESLLRF</sequence>
<feature type="domain" description="Photolyase/cryptochrome alpha/beta" evidence="8">
    <location>
        <begin position="1"/>
        <end position="135"/>
    </location>
</feature>
<keyword evidence="9" id="KW-0456">Lyase</keyword>
<dbReference type="Pfam" id="PF03441">
    <property type="entry name" value="FAD_binding_7"/>
    <property type="match status" value="1"/>
</dbReference>
<keyword evidence="3 6" id="KW-0285">Flavoprotein</keyword>
<evidence type="ECO:0000256" key="3">
    <source>
        <dbReference type="ARBA" id="ARBA00022630"/>
    </source>
</evidence>
<feature type="binding site" evidence="6">
    <location>
        <position position="220"/>
    </location>
    <ligand>
        <name>FAD</name>
        <dbReference type="ChEBI" id="CHEBI:57692"/>
    </ligand>
</feature>
<dbReference type="OrthoDB" id="9772484at2"/>
<dbReference type="SUPFAM" id="SSF48173">
    <property type="entry name" value="Cryptochrome/photolyase FAD-binding domain"/>
    <property type="match status" value="1"/>
</dbReference>
<protein>
    <recommendedName>
        <fullName evidence="2 7">Cryptochrome DASH</fullName>
    </recommendedName>
</protein>
<evidence type="ECO:0000259" key="8">
    <source>
        <dbReference type="PROSITE" id="PS51645"/>
    </source>
</evidence>
<keyword evidence="5 7" id="KW-0157">Chromophore</keyword>
<dbReference type="SUPFAM" id="SSF52425">
    <property type="entry name" value="Cryptochrome/photolyase, N-terminal domain"/>
    <property type="match status" value="1"/>
</dbReference>
<proteinExistence type="inferred from homology"/>
<dbReference type="EMBL" id="LNTY01000043">
    <property type="protein sequence ID" value="KXF80931.1"/>
    <property type="molecule type" value="Genomic_DNA"/>
</dbReference>
<dbReference type="Gene3D" id="1.25.40.80">
    <property type="match status" value="1"/>
</dbReference>
<dbReference type="GO" id="GO:0000719">
    <property type="term" value="P:photoreactive repair"/>
    <property type="evidence" value="ECO:0007669"/>
    <property type="project" value="TreeGrafter"/>
</dbReference>
<keyword evidence="10" id="KW-1185">Reference proteome</keyword>
<comment type="similarity">
    <text evidence="1 7">Belongs to the DNA photolyase class-1 family.</text>
</comment>
<dbReference type="NCBIfam" id="TIGR02765">
    <property type="entry name" value="crypto_DASH"/>
    <property type="match status" value="1"/>
</dbReference>
<feature type="binding site" evidence="6">
    <location>
        <begin position="233"/>
        <end position="237"/>
    </location>
    <ligand>
        <name>FAD</name>
        <dbReference type="ChEBI" id="CHEBI:57692"/>
    </ligand>
</feature>
<feature type="binding site" evidence="6">
    <location>
        <begin position="370"/>
        <end position="372"/>
    </location>
    <ligand>
        <name>FAD</name>
        <dbReference type="ChEBI" id="CHEBI:57692"/>
    </ligand>
</feature>
<reference evidence="9 10" key="1">
    <citation type="submission" date="2015-11" db="EMBL/GenBank/DDBJ databases">
        <title>Genomic Taxonomy of the Vibrionaceae.</title>
        <authorList>
            <person name="Gomez-Gil B."/>
            <person name="Enciso-Ibarra J."/>
        </authorList>
    </citation>
    <scope>NUCLEOTIDE SEQUENCE [LARGE SCALE GENOMIC DNA]</scope>
    <source>
        <strain evidence="9 10">CAIM 912</strain>
    </source>
</reference>
<evidence type="ECO:0000256" key="1">
    <source>
        <dbReference type="ARBA" id="ARBA00005862"/>
    </source>
</evidence>
<evidence type="ECO:0000256" key="5">
    <source>
        <dbReference type="ARBA" id="ARBA00022991"/>
    </source>
</evidence>
<dbReference type="InterPro" id="IPR006050">
    <property type="entry name" value="DNA_photolyase_N"/>
</dbReference>
<dbReference type="InterPro" id="IPR014729">
    <property type="entry name" value="Rossmann-like_a/b/a_fold"/>
</dbReference>
<evidence type="ECO:0000313" key="9">
    <source>
        <dbReference type="EMBL" id="KXF80931.1"/>
    </source>
</evidence>
<dbReference type="InterPro" id="IPR036134">
    <property type="entry name" value="Crypto/Photolyase_FAD-like_sf"/>
</dbReference>
<dbReference type="Gene3D" id="1.10.579.10">
    <property type="entry name" value="DNA Cyclobutane Dipyrimidine Photolyase, subunit A, domain 3"/>
    <property type="match status" value="1"/>
</dbReference>
<dbReference type="InterPro" id="IPR005101">
    <property type="entry name" value="Cryptochr/Photolyase_FAD-bd"/>
</dbReference>
<dbReference type="STRING" id="294935.ATN88_17870"/>
<dbReference type="PANTHER" id="PTHR11455">
    <property type="entry name" value="CRYPTOCHROME"/>
    <property type="match status" value="1"/>
</dbReference>
<accession>A0A135I661</accession>
<dbReference type="RefSeq" id="WP_067418374.1">
    <property type="nucleotide sequence ID" value="NZ_LNTY01000043.1"/>
</dbReference>
<comment type="cofactor">
    <cofactor evidence="7">
        <name>(6R)-5,10-methylene-5,6,7,8-tetrahydrofolate</name>
        <dbReference type="ChEBI" id="CHEBI:15636"/>
    </cofactor>
    <text evidence="7">Binds 1 5,10-methenyltetrahydrofolate (MTHF) per subunit.</text>
</comment>
<dbReference type="Pfam" id="PF00875">
    <property type="entry name" value="DNA_photolyase"/>
    <property type="match status" value="1"/>
</dbReference>
<evidence type="ECO:0000256" key="4">
    <source>
        <dbReference type="ARBA" id="ARBA00022827"/>
    </source>
</evidence>
<dbReference type="GO" id="GO:0003913">
    <property type="term" value="F:DNA photolyase activity"/>
    <property type="evidence" value="ECO:0007669"/>
    <property type="project" value="InterPro"/>
</dbReference>
<evidence type="ECO:0000313" key="10">
    <source>
        <dbReference type="Proteomes" id="UP000070529"/>
    </source>
</evidence>
<comment type="caution">
    <text evidence="9">The sequence shown here is derived from an EMBL/GenBank/DDBJ whole genome shotgun (WGS) entry which is preliminary data.</text>
</comment>
<name>A0A135I661_9GAMM</name>
<evidence type="ECO:0000256" key="7">
    <source>
        <dbReference type="RuleBase" id="RU367151"/>
    </source>
</evidence>
<dbReference type="PANTHER" id="PTHR11455:SF22">
    <property type="entry name" value="CRYPTOCHROME DASH"/>
    <property type="match status" value="1"/>
</dbReference>
<keyword evidence="4 6" id="KW-0274">FAD</keyword>